<organism evidence="3 4">
    <name type="scientific">Tetradesmus obliquus</name>
    <name type="common">Green alga</name>
    <name type="synonym">Acutodesmus obliquus</name>
    <dbReference type="NCBI Taxonomy" id="3088"/>
    <lineage>
        <taxon>Eukaryota</taxon>
        <taxon>Viridiplantae</taxon>
        <taxon>Chlorophyta</taxon>
        <taxon>core chlorophytes</taxon>
        <taxon>Chlorophyceae</taxon>
        <taxon>CS clade</taxon>
        <taxon>Sphaeropleales</taxon>
        <taxon>Scenedesmaceae</taxon>
        <taxon>Tetradesmus</taxon>
    </lineage>
</organism>
<feature type="transmembrane region" description="Helical" evidence="2">
    <location>
        <begin position="90"/>
        <end position="107"/>
    </location>
</feature>
<feature type="coiled-coil region" evidence="1">
    <location>
        <begin position="21"/>
        <end position="49"/>
    </location>
</feature>
<reference evidence="3 4" key="1">
    <citation type="submission" date="2023-05" db="EMBL/GenBank/DDBJ databases">
        <title>A 100% complete, gapless, phased diploid assembly of the Scenedesmus obliquus UTEX 3031 genome.</title>
        <authorList>
            <person name="Biondi T.C."/>
            <person name="Hanschen E.R."/>
            <person name="Kwon T."/>
            <person name="Eng W."/>
            <person name="Kruse C.P.S."/>
            <person name="Koehler S.I."/>
            <person name="Kunde Y."/>
            <person name="Gleasner C.D."/>
            <person name="You Mak K.T."/>
            <person name="Polle J."/>
            <person name="Hovde B.T."/>
            <person name="Starkenburg S.R."/>
        </authorList>
    </citation>
    <scope>NUCLEOTIDE SEQUENCE [LARGE SCALE GENOMIC DNA]</scope>
    <source>
        <strain evidence="3 4">DOE0152z</strain>
    </source>
</reference>
<dbReference type="EMBL" id="CP126222">
    <property type="protein sequence ID" value="WIA22941.1"/>
    <property type="molecule type" value="Genomic_DNA"/>
</dbReference>
<keyword evidence="2" id="KW-0472">Membrane</keyword>
<proteinExistence type="predicted"/>
<protein>
    <submittedName>
        <fullName evidence="3">Uncharacterized protein</fullName>
    </submittedName>
</protein>
<keyword evidence="4" id="KW-1185">Reference proteome</keyword>
<name>A0ABY8URF0_TETOB</name>
<evidence type="ECO:0000256" key="1">
    <source>
        <dbReference type="SAM" id="Coils"/>
    </source>
</evidence>
<keyword evidence="2" id="KW-1133">Transmembrane helix</keyword>
<keyword evidence="2" id="KW-0812">Transmembrane</keyword>
<evidence type="ECO:0000313" key="3">
    <source>
        <dbReference type="EMBL" id="WIA22941.1"/>
    </source>
</evidence>
<sequence length="163" mass="18424">MSTDQPSLTSASFKAGMAGLREELQQILVAQEQRLAQQHQETLAAQEDRRKADLASQEQRFRQALADALADQKKEILESIGPRMPTFREALFRVVLLLVVAAAFGVLDWRFWEGSQQRFPWASFAFNVTKAAASFFVLLPTSRCLTQLQQLKCYEALQAVFKS</sequence>
<keyword evidence="1" id="KW-0175">Coiled coil</keyword>
<evidence type="ECO:0000256" key="2">
    <source>
        <dbReference type="SAM" id="Phobius"/>
    </source>
</evidence>
<dbReference type="Proteomes" id="UP001244341">
    <property type="component" value="Chromosome 15b"/>
</dbReference>
<feature type="transmembrane region" description="Helical" evidence="2">
    <location>
        <begin position="119"/>
        <end position="139"/>
    </location>
</feature>
<gene>
    <name evidence="3" type="ORF">OEZ85_001310</name>
</gene>
<accession>A0ABY8URF0</accession>
<evidence type="ECO:0000313" key="4">
    <source>
        <dbReference type="Proteomes" id="UP001244341"/>
    </source>
</evidence>